<comment type="similarity">
    <text evidence="1">Belongs to the NAD(P)-dependent epimerase/dehydratase family.</text>
</comment>
<dbReference type="GO" id="GO:0008460">
    <property type="term" value="F:dTDP-glucose 4,6-dehydratase activity"/>
    <property type="evidence" value="ECO:0007669"/>
    <property type="project" value="UniProtKB-EC"/>
</dbReference>
<proteinExistence type="inferred from homology"/>
<name>A0A1V4SVD6_9CLOT</name>
<dbReference type="Proteomes" id="UP000191448">
    <property type="component" value="Unassembled WGS sequence"/>
</dbReference>
<feature type="domain" description="NAD-dependent epimerase/dehydratase" evidence="2">
    <location>
        <begin position="3"/>
        <end position="224"/>
    </location>
</feature>
<dbReference type="PANTHER" id="PTHR43000">
    <property type="entry name" value="DTDP-D-GLUCOSE 4,6-DEHYDRATASE-RELATED"/>
    <property type="match status" value="1"/>
</dbReference>
<dbReference type="EMBL" id="LTAY01000048">
    <property type="protein sequence ID" value="OPX47422.1"/>
    <property type="molecule type" value="Genomic_DNA"/>
</dbReference>
<evidence type="ECO:0000256" key="1">
    <source>
        <dbReference type="ARBA" id="ARBA00007637"/>
    </source>
</evidence>
<organism evidence="3 4">
    <name type="scientific">Clostridium thermobutyricum DSM 4928</name>
    <dbReference type="NCBI Taxonomy" id="1121339"/>
    <lineage>
        <taxon>Bacteria</taxon>
        <taxon>Bacillati</taxon>
        <taxon>Bacillota</taxon>
        <taxon>Clostridia</taxon>
        <taxon>Eubacteriales</taxon>
        <taxon>Clostridiaceae</taxon>
        <taxon>Clostridium</taxon>
    </lineage>
</organism>
<evidence type="ECO:0000313" key="3">
    <source>
        <dbReference type="EMBL" id="OPX47422.1"/>
    </source>
</evidence>
<keyword evidence="3" id="KW-0456">Lyase</keyword>
<gene>
    <name evidence="3" type="primary">rffG</name>
    <name evidence="3" type="ORF">CLTHE_19850</name>
</gene>
<evidence type="ECO:0000259" key="2">
    <source>
        <dbReference type="Pfam" id="PF01370"/>
    </source>
</evidence>
<dbReference type="Gene3D" id="3.40.50.720">
    <property type="entry name" value="NAD(P)-binding Rossmann-like Domain"/>
    <property type="match status" value="1"/>
</dbReference>
<dbReference type="AlphaFoldDB" id="A0A1V4SVD6"/>
<dbReference type="OrthoDB" id="142826at2"/>
<dbReference type="CDD" id="cd08946">
    <property type="entry name" value="SDR_e"/>
    <property type="match status" value="1"/>
</dbReference>
<accession>A0A1V4SVD6</accession>
<dbReference type="EC" id="4.2.1.46" evidence="3"/>
<dbReference type="RefSeq" id="WP_080023178.1">
    <property type="nucleotide sequence ID" value="NZ_LTAY01000048.1"/>
</dbReference>
<evidence type="ECO:0000313" key="4">
    <source>
        <dbReference type="Proteomes" id="UP000191448"/>
    </source>
</evidence>
<sequence>MKILITGVYGVVGSFLCESLKNEHEIIGIGRRDIYENCHKYYKCDITDKEEVKKVFEENKDIDFIIHCAALAHNKGNDLSKDRFMKVNYEATKYITDLSNEILNLKNFIFISTISVYGERMDKDIYLETDQCFPKSPYAVAKKKSEEYIQKNYKGNFTIFRLAPVYSKDFMLNIQRRTEVKGIQYRVGDGKVKLSICNIKNIFLAIVYIINNYEKEKFEIYNIADEKIYNFNDLINLNEKKRNKIIIPKLLIRFISIINKKTIKNQFIYENTIKLISNNIYCCEKINKVNKLNFDIEGIKDEKDTICY</sequence>
<protein>
    <submittedName>
        <fullName evidence="3">dTDP-glucose 4,6-dehydratase 2</fullName>
        <ecNumber evidence="3">4.2.1.46</ecNumber>
    </submittedName>
</protein>
<comment type="caution">
    <text evidence="3">The sequence shown here is derived from an EMBL/GenBank/DDBJ whole genome shotgun (WGS) entry which is preliminary data.</text>
</comment>
<dbReference type="InterPro" id="IPR036291">
    <property type="entry name" value="NAD(P)-bd_dom_sf"/>
</dbReference>
<dbReference type="Pfam" id="PF01370">
    <property type="entry name" value="Epimerase"/>
    <property type="match status" value="1"/>
</dbReference>
<dbReference type="SUPFAM" id="SSF51735">
    <property type="entry name" value="NAD(P)-binding Rossmann-fold domains"/>
    <property type="match status" value="1"/>
</dbReference>
<dbReference type="InterPro" id="IPR001509">
    <property type="entry name" value="Epimerase_deHydtase"/>
</dbReference>
<reference evidence="3 4" key="1">
    <citation type="submission" date="2016-02" db="EMBL/GenBank/DDBJ databases">
        <title>Genome sequence of Clostridium thermobutyricum DSM 4928.</title>
        <authorList>
            <person name="Poehlein A."/>
            <person name="Daniel R."/>
        </authorList>
    </citation>
    <scope>NUCLEOTIDE SEQUENCE [LARGE SCALE GENOMIC DNA]</scope>
    <source>
        <strain evidence="3 4">DSM 4928</strain>
    </source>
</reference>